<dbReference type="Proteomes" id="UP001231649">
    <property type="component" value="Chromosome 15"/>
</dbReference>
<accession>A0ACC2QUJ0</accession>
<proteinExistence type="predicted"/>
<keyword evidence="2" id="KW-1185">Reference proteome</keyword>
<name>A0ACC2QUJ0_9NEOP</name>
<organism evidence="1 2">
    <name type="scientific">Mythimna loreyi</name>
    <dbReference type="NCBI Taxonomy" id="667449"/>
    <lineage>
        <taxon>Eukaryota</taxon>
        <taxon>Metazoa</taxon>
        <taxon>Ecdysozoa</taxon>
        <taxon>Arthropoda</taxon>
        <taxon>Hexapoda</taxon>
        <taxon>Insecta</taxon>
        <taxon>Pterygota</taxon>
        <taxon>Neoptera</taxon>
        <taxon>Endopterygota</taxon>
        <taxon>Lepidoptera</taxon>
        <taxon>Glossata</taxon>
        <taxon>Ditrysia</taxon>
        <taxon>Noctuoidea</taxon>
        <taxon>Noctuidae</taxon>
        <taxon>Noctuinae</taxon>
        <taxon>Hadenini</taxon>
        <taxon>Mythimna</taxon>
    </lineage>
</organism>
<dbReference type="EMBL" id="CM056791">
    <property type="protein sequence ID" value="KAJ8725866.1"/>
    <property type="molecule type" value="Genomic_DNA"/>
</dbReference>
<sequence>MEKYVIFVLCIILGSAVAPSPKITKQYRGDYVYNRRADAFYKFHIETVRNWQVSRLCEVEGAQLMVPQSDYDIMQLHAMFKQYPDIGNFAWVGNDGQKHESAEEQPIIDLTPSDNGNSYVRGAECSVGTRTGEIEIMPCYRQLPFICKVAAKDAPYDEHCHVFGKDYKYYSSVGGCYKIPRLPYTWSQAYSECQAEGAHLLVLNSEAEHDAVFNLTNTEEKVEGSKAHYFFFAGFRADKPVGNATAVFKTIFNQTLEEAGYAVWSDNEPNNALGREYCGSVFKNDGKLNDVDCTHEFGFICEKELS</sequence>
<evidence type="ECO:0000313" key="1">
    <source>
        <dbReference type="EMBL" id="KAJ8725866.1"/>
    </source>
</evidence>
<gene>
    <name evidence="1" type="ORF">PYW08_004049</name>
</gene>
<comment type="caution">
    <text evidence="1">The sequence shown here is derived from an EMBL/GenBank/DDBJ whole genome shotgun (WGS) entry which is preliminary data.</text>
</comment>
<evidence type="ECO:0000313" key="2">
    <source>
        <dbReference type="Proteomes" id="UP001231649"/>
    </source>
</evidence>
<protein>
    <submittedName>
        <fullName evidence="1">Uncharacterized protein</fullName>
    </submittedName>
</protein>
<reference evidence="1" key="1">
    <citation type="submission" date="2023-03" db="EMBL/GenBank/DDBJ databases">
        <title>Chromosome-level genomes of two armyworms, Mythimna separata and Mythimna loreyi, provide insights into the biosynthesis and reception of sex pheromones.</title>
        <authorList>
            <person name="Zhao H."/>
        </authorList>
    </citation>
    <scope>NUCLEOTIDE SEQUENCE</scope>
    <source>
        <strain evidence="1">BeijingLab</strain>
    </source>
</reference>